<feature type="compositionally biased region" description="Polar residues" evidence="1">
    <location>
        <begin position="130"/>
        <end position="149"/>
    </location>
</feature>
<feature type="transmembrane region" description="Helical" evidence="2">
    <location>
        <begin position="6"/>
        <end position="32"/>
    </location>
</feature>
<gene>
    <name evidence="3" type="ORF">G3M70_06930</name>
</gene>
<keyword evidence="2" id="KW-0812">Transmembrane</keyword>
<dbReference type="EMBL" id="CP048685">
    <property type="protein sequence ID" value="QPJ61633.1"/>
    <property type="molecule type" value="Genomic_DNA"/>
</dbReference>
<protein>
    <submittedName>
        <fullName evidence="3">Uncharacterized protein</fullName>
    </submittedName>
</protein>
<accession>A0A7T0BVD5</accession>
<proteinExistence type="predicted"/>
<keyword evidence="2" id="KW-0472">Membrane</keyword>
<dbReference type="Proteomes" id="UP000594688">
    <property type="component" value="Chromosome"/>
</dbReference>
<feature type="region of interest" description="Disordered" evidence="1">
    <location>
        <begin position="129"/>
        <end position="149"/>
    </location>
</feature>
<reference evidence="3 4" key="1">
    <citation type="submission" date="2020-02" db="EMBL/GenBank/DDBJ databases">
        <title>Genomic and physiological characterization of two novel Nitrospinaceae genera.</title>
        <authorList>
            <person name="Mueller A.J."/>
            <person name="Jung M.-Y."/>
            <person name="Strachan C.R."/>
            <person name="Herbold C.W."/>
            <person name="Kirkegaard R.H."/>
            <person name="Daims H."/>
        </authorList>
    </citation>
    <scope>NUCLEOTIDE SEQUENCE [LARGE SCALE GENOMIC DNA]</scope>
    <source>
        <strain evidence="3">EB</strain>
    </source>
</reference>
<evidence type="ECO:0000313" key="4">
    <source>
        <dbReference type="Proteomes" id="UP000594688"/>
    </source>
</evidence>
<name>A0A7T0BVD5_9BACT</name>
<evidence type="ECO:0000256" key="1">
    <source>
        <dbReference type="SAM" id="MobiDB-lite"/>
    </source>
</evidence>
<dbReference type="PROSITE" id="PS51257">
    <property type="entry name" value="PROKAR_LIPOPROTEIN"/>
    <property type="match status" value="1"/>
</dbReference>
<evidence type="ECO:0000313" key="3">
    <source>
        <dbReference type="EMBL" id="QPJ61633.1"/>
    </source>
</evidence>
<keyword evidence="2" id="KW-1133">Transmembrane helix</keyword>
<dbReference type="KEGG" id="nli:G3M70_06930"/>
<sequence>MDKKQSFFMISFIGIALLTPLAISGCSVGMAMSGKKDPNLGMVRVGSTRGEVELTLGSPVKAVTLNEGNRMDVYQYEIGNEPSSGRAIGHGLMDVLTLGLWEVVGTPIEAVQGEKYELTIIYGKDDRVQKVNSPDRVTSQNQSGDKNDL</sequence>
<organism evidence="3 4">
    <name type="scientific">Candidatus Nitronauta litoralis</name>
    <dbReference type="NCBI Taxonomy" id="2705533"/>
    <lineage>
        <taxon>Bacteria</taxon>
        <taxon>Pseudomonadati</taxon>
        <taxon>Nitrospinota/Tectimicrobiota group</taxon>
        <taxon>Nitrospinota</taxon>
        <taxon>Nitrospinia</taxon>
        <taxon>Nitrospinales</taxon>
        <taxon>Nitrospinaceae</taxon>
        <taxon>Candidatus Nitronauta</taxon>
    </lineage>
</organism>
<dbReference type="AlphaFoldDB" id="A0A7T0BVD5"/>
<evidence type="ECO:0000256" key="2">
    <source>
        <dbReference type="SAM" id="Phobius"/>
    </source>
</evidence>